<dbReference type="GO" id="GO:0051539">
    <property type="term" value="F:4 iron, 4 sulfur cluster binding"/>
    <property type="evidence" value="ECO:0007669"/>
    <property type="project" value="UniProtKB-UniRule"/>
</dbReference>
<comment type="cofactor">
    <cofactor evidence="1 10">
        <name>[4Fe-4S] cluster</name>
        <dbReference type="ChEBI" id="CHEBI:49883"/>
    </cofactor>
</comment>
<keyword evidence="12" id="KW-1185">Reference proteome</keyword>
<evidence type="ECO:0000256" key="3">
    <source>
        <dbReference type="ARBA" id="ARBA00012221"/>
    </source>
</evidence>
<evidence type="ECO:0000256" key="8">
    <source>
        <dbReference type="ARBA" id="ARBA00023014"/>
    </source>
</evidence>
<evidence type="ECO:0000256" key="9">
    <source>
        <dbReference type="ARBA" id="ARBA00048403"/>
    </source>
</evidence>
<keyword evidence="10" id="KW-0004">4Fe-4S</keyword>
<dbReference type="PANTHER" id="PTHR10762:SF1">
    <property type="entry name" value="2-(3-AMINO-3-CARBOXYPROPYL)HISTIDINE SYNTHASE SUBUNIT 1"/>
    <property type="match status" value="1"/>
</dbReference>
<dbReference type="Pfam" id="PF01866">
    <property type="entry name" value="Diphthamide_syn"/>
    <property type="match status" value="1"/>
</dbReference>
<accession>N0BJB2</accession>
<dbReference type="InterPro" id="IPR035435">
    <property type="entry name" value="DPH1/DPH2_euk_archaea"/>
</dbReference>
<keyword evidence="4 10" id="KW-0808">Transferase</keyword>
<evidence type="ECO:0000313" key="11">
    <source>
        <dbReference type="EMBL" id="AGK60541.1"/>
    </source>
</evidence>
<evidence type="ECO:0000256" key="7">
    <source>
        <dbReference type="ARBA" id="ARBA00023004"/>
    </source>
</evidence>
<organism evidence="11 12">
    <name type="scientific">Archaeoglobus sulfaticallidus PM70-1</name>
    <dbReference type="NCBI Taxonomy" id="387631"/>
    <lineage>
        <taxon>Archaea</taxon>
        <taxon>Methanobacteriati</taxon>
        <taxon>Methanobacteriota</taxon>
        <taxon>Archaeoglobi</taxon>
        <taxon>Archaeoglobales</taxon>
        <taxon>Archaeoglobaceae</taxon>
        <taxon>Archaeoglobus</taxon>
    </lineage>
</organism>
<keyword evidence="6 10" id="KW-0479">Metal-binding</keyword>
<sequence length="325" mass="37171">MTPGITERIDFDGIFEELKRRNALRVGLQLPDGLKFRAKEIADIFESRGYEVIISGSHSFGACDLDLSLLDEVDVLVHFAHTPIYELDMVIYAPYYYEYDFDRIYDILKETGEKKIVLAGTAQYAWKFEELKRFLEERGFEVSINPAKRVKFRGQVLGCSYGALRAEGAIVYIGDGLFHAFGAGVYTGRRVYAINPLSGELRVIGEREINDFLKARYLAISKAMERIDEGVGIIVTSKIGQKRIALARKLKKMADNANVASKILFFDDISPEKLANFNFGVYVNTACPRISYDDIRRYDRPIITPQEFEIVLGLRKWEDYEMDEM</sequence>
<name>N0BJB2_9EURY</name>
<dbReference type="PIRSF" id="PIRSF004967">
    <property type="entry name" value="DPH1"/>
    <property type="match status" value="1"/>
</dbReference>
<proteinExistence type="inferred from homology"/>
<dbReference type="OrthoDB" id="314at2157"/>
<dbReference type="GO" id="GO:0046872">
    <property type="term" value="F:metal ion binding"/>
    <property type="evidence" value="ECO:0007669"/>
    <property type="project" value="UniProtKB-KW"/>
</dbReference>
<dbReference type="GeneID" id="15392162"/>
<keyword evidence="5 10" id="KW-0949">S-adenosyl-L-methionine</keyword>
<dbReference type="STRING" id="387631.Asulf_00518"/>
<dbReference type="EC" id="2.5.1.108" evidence="3 10"/>
<dbReference type="Gene3D" id="3.40.50.11840">
    <property type="entry name" value="Diphthamide synthesis DPH1/DPH2 domain 1"/>
    <property type="match status" value="1"/>
</dbReference>
<comment type="similarity">
    <text evidence="10">Belongs to the DPH1/DPH2 family.</text>
</comment>
<evidence type="ECO:0000313" key="12">
    <source>
        <dbReference type="Proteomes" id="UP000013307"/>
    </source>
</evidence>
<dbReference type="GO" id="GO:0090560">
    <property type="term" value="F:2-(3-amino-3-carboxypropyl)histidine synthase activity"/>
    <property type="evidence" value="ECO:0007669"/>
    <property type="project" value="UniProtKB-UniRule"/>
</dbReference>
<dbReference type="Proteomes" id="UP000013307">
    <property type="component" value="Chromosome"/>
</dbReference>
<dbReference type="EMBL" id="CP005290">
    <property type="protein sequence ID" value="AGK60541.1"/>
    <property type="molecule type" value="Genomic_DNA"/>
</dbReference>
<evidence type="ECO:0000256" key="2">
    <source>
        <dbReference type="ARBA" id="ARBA00005156"/>
    </source>
</evidence>
<dbReference type="RefSeq" id="WP_015590140.1">
    <property type="nucleotide sequence ID" value="NC_021169.1"/>
</dbReference>
<keyword evidence="7 10" id="KW-0408">Iron</keyword>
<dbReference type="InterPro" id="IPR022428">
    <property type="entry name" value="Dph2_arc"/>
</dbReference>
<dbReference type="InterPro" id="IPR042263">
    <property type="entry name" value="DPH1/DPH2_1"/>
</dbReference>
<dbReference type="PANTHER" id="PTHR10762">
    <property type="entry name" value="DIPHTHAMIDE BIOSYNTHESIS PROTEIN"/>
    <property type="match status" value="1"/>
</dbReference>
<evidence type="ECO:0000256" key="10">
    <source>
        <dbReference type="PIRNR" id="PIRNR004967"/>
    </source>
</evidence>
<dbReference type="InterPro" id="IPR042265">
    <property type="entry name" value="DPH1/DPH2_3"/>
</dbReference>
<dbReference type="NCBIfam" id="TIGR00322">
    <property type="entry name" value="diphth2_R"/>
    <property type="match status" value="1"/>
</dbReference>
<comment type="pathway">
    <text evidence="2 10">Protein modification; peptidyl-diphthamide biosynthesis.</text>
</comment>
<dbReference type="AlphaFoldDB" id="N0BJB2"/>
<dbReference type="UniPathway" id="UPA00559"/>
<dbReference type="InterPro" id="IPR042264">
    <property type="entry name" value="DPH1/DPH2_2"/>
</dbReference>
<gene>
    <name evidence="11" type="ORF">Asulf_00518</name>
</gene>
<evidence type="ECO:0000256" key="6">
    <source>
        <dbReference type="ARBA" id="ARBA00022723"/>
    </source>
</evidence>
<evidence type="ECO:0000256" key="5">
    <source>
        <dbReference type="ARBA" id="ARBA00022691"/>
    </source>
</evidence>
<dbReference type="KEGG" id="ast:Asulf_00518"/>
<comment type="function">
    <text evidence="10">Catalyzes the first step of diphthamide biosynthesis, i.e. the transfer of the 3-amino-3-carboxypropyl group from S-adenosyl-L-methionine (SAM) to the C2 position of the imidazole ring of the target histidine residue in translation elongation factor 2 (EF-2).</text>
</comment>
<protein>
    <recommendedName>
        <fullName evidence="3 10">2-(3-amino-3-carboxypropyl)histidine synthase</fullName>
        <ecNumber evidence="3 10">2.5.1.108</ecNumber>
    </recommendedName>
</protein>
<evidence type="ECO:0000256" key="1">
    <source>
        <dbReference type="ARBA" id="ARBA00001966"/>
    </source>
</evidence>
<comment type="catalytic activity">
    <reaction evidence="9 10">
        <text>L-histidyl-[translation elongation factor 2] + S-adenosyl-L-methionine = 2-[(3S)-amino-3-carboxypropyl]-L-histidyl-[translation elongation factor 2] + S-methyl-5'-thioadenosine + H(+)</text>
        <dbReference type="Rhea" id="RHEA:36783"/>
        <dbReference type="Rhea" id="RHEA-COMP:9748"/>
        <dbReference type="Rhea" id="RHEA-COMP:9749"/>
        <dbReference type="ChEBI" id="CHEBI:15378"/>
        <dbReference type="ChEBI" id="CHEBI:17509"/>
        <dbReference type="ChEBI" id="CHEBI:29979"/>
        <dbReference type="ChEBI" id="CHEBI:59789"/>
        <dbReference type="ChEBI" id="CHEBI:73995"/>
        <dbReference type="EC" id="2.5.1.108"/>
    </reaction>
</comment>
<dbReference type="HOGENOM" id="CLU_037146_0_0_2"/>
<dbReference type="Gene3D" id="3.40.50.11850">
    <property type="entry name" value="Diphthamide synthesis DPH1/DPH2 domain 2"/>
    <property type="match status" value="1"/>
</dbReference>
<dbReference type="NCBIfam" id="TIGR03682">
    <property type="entry name" value="arCOG04112"/>
    <property type="match status" value="1"/>
</dbReference>
<dbReference type="InterPro" id="IPR016435">
    <property type="entry name" value="DPH1/DPH2"/>
</dbReference>
<dbReference type="SFLD" id="SFLDS00032">
    <property type="entry name" value="Radical_SAM_3-amino-3-carboxyp"/>
    <property type="match status" value="1"/>
</dbReference>
<keyword evidence="8 10" id="KW-0411">Iron-sulfur</keyword>
<reference evidence="11 12" key="1">
    <citation type="journal article" date="2013" name="Genome Announc.">
        <title>Complete Genome Sequence of the Thermophilic and Facultatively Chemolithoautotrophic Sulfate Reducer Archaeoglobus sulfaticallidus Strain PM70-1T.</title>
        <authorList>
            <person name="Stokke R."/>
            <person name="Hocking W.P."/>
            <person name="Steinsbu B.O."/>
            <person name="Steen I.H."/>
        </authorList>
    </citation>
    <scope>NUCLEOTIDE SEQUENCE [LARGE SCALE GENOMIC DNA]</scope>
    <source>
        <strain evidence="11">PM70-1</strain>
    </source>
</reference>
<evidence type="ECO:0000256" key="4">
    <source>
        <dbReference type="ARBA" id="ARBA00022679"/>
    </source>
</evidence>
<dbReference type="eggNOG" id="arCOG04112">
    <property type="taxonomic scope" value="Archaea"/>
</dbReference>
<dbReference type="Gene3D" id="3.40.50.11860">
    <property type="entry name" value="Diphthamide synthesis DPH1/DPH2 domain 3"/>
    <property type="match status" value="1"/>
</dbReference>
<dbReference type="GO" id="GO:0017183">
    <property type="term" value="P:protein histidyl modification to diphthamide"/>
    <property type="evidence" value="ECO:0007669"/>
    <property type="project" value="UniProtKB-UniRule"/>
</dbReference>